<proteinExistence type="inferred from homology"/>
<evidence type="ECO:0000256" key="3">
    <source>
        <dbReference type="ARBA" id="ARBA00022525"/>
    </source>
</evidence>
<gene>
    <name evidence="13" type="ORF">COCON_G00148790</name>
</gene>
<comment type="subcellular location">
    <subcellularLocation>
        <location evidence="1">Secreted</location>
    </subcellularLocation>
</comment>
<protein>
    <recommendedName>
        <fullName evidence="8">Thyrotropin subunit beta</fullName>
    </recommendedName>
    <alternativeName>
        <fullName evidence="9">Thyroid-stimulating hormone subunit beta</fullName>
    </alternativeName>
    <alternativeName>
        <fullName evidence="10">Thyrotropin beta chain</fullName>
    </alternativeName>
</protein>
<organism evidence="13 14">
    <name type="scientific">Conger conger</name>
    <name type="common">Conger eel</name>
    <name type="synonym">Muraena conger</name>
    <dbReference type="NCBI Taxonomy" id="82655"/>
    <lineage>
        <taxon>Eukaryota</taxon>
        <taxon>Metazoa</taxon>
        <taxon>Chordata</taxon>
        <taxon>Craniata</taxon>
        <taxon>Vertebrata</taxon>
        <taxon>Euteleostomi</taxon>
        <taxon>Actinopterygii</taxon>
        <taxon>Neopterygii</taxon>
        <taxon>Teleostei</taxon>
        <taxon>Anguilliformes</taxon>
        <taxon>Congridae</taxon>
        <taxon>Conger</taxon>
    </lineage>
</organism>
<dbReference type="OrthoDB" id="8866353at2759"/>
<evidence type="ECO:0000256" key="4">
    <source>
        <dbReference type="ARBA" id="ARBA00022702"/>
    </source>
</evidence>
<evidence type="ECO:0000256" key="8">
    <source>
        <dbReference type="ARBA" id="ARBA00039483"/>
    </source>
</evidence>
<evidence type="ECO:0000256" key="6">
    <source>
        <dbReference type="ARBA" id="ARBA00023180"/>
    </source>
</evidence>
<feature type="chain" id="PRO_5040507068" description="Thyrotropin subunit beta" evidence="11">
    <location>
        <begin position="37"/>
        <end position="164"/>
    </location>
</feature>
<accession>A0A9Q1DCB2</accession>
<dbReference type="SMART" id="SM00068">
    <property type="entry name" value="GHB"/>
    <property type="match status" value="1"/>
</dbReference>
<dbReference type="GO" id="GO:0005615">
    <property type="term" value="C:extracellular space"/>
    <property type="evidence" value="ECO:0007669"/>
    <property type="project" value="TreeGrafter"/>
</dbReference>
<dbReference type="PROSITE" id="PS00261">
    <property type="entry name" value="GLYCO_HORMONE_BETA_1"/>
    <property type="match status" value="1"/>
</dbReference>
<evidence type="ECO:0000256" key="7">
    <source>
        <dbReference type="ARBA" id="ARBA00038688"/>
    </source>
</evidence>
<dbReference type="InterPro" id="IPR001545">
    <property type="entry name" value="Gonadotropin_bsu"/>
</dbReference>
<dbReference type="PANTHER" id="PTHR11515:SF5">
    <property type="entry name" value="THYROTROPIN SUBUNIT BETA"/>
    <property type="match status" value="1"/>
</dbReference>
<dbReference type="GO" id="GO:0005737">
    <property type="term" value="C:cytoplasm"/>
    <property type="evidence" value="ECO:0007669"/>
    <property type="project" value="TreeGrafter"/>
</dbReference>
<evidence type="ECO:0000256" key="11">
    <source>
        <dbReference type="SAM" id="SignalP"/>
    </source>
</evidence>
<dbReference type="Pfam" id="PF00007">
    <property type="entry name" value="Cys_knot"/>
    <property type="match status" value="1"/>
</dbReference>
<dbReference type="EMBL" id="JAFJMO010000010">
    <property type="protein sequence ID" value="KAJ8265780.1"/>
    <property type="molecule type" value="Genomic_DNA"/>
</dbReference>
<evidence type="ECO:0000313" key="14">
    <source>
        <dbReference type="Proteomes" id="UP001152803"/>
    </source>
</evidence>
<keyword evidence="14" id="KW-1185">Reference proteome</keyword>
<dbReference type="GO" id="GO:0010817">
    <property type="term" value="P:regulation of hormone levels"/>
    <property type="evidence" value="ECO:0007669"/>
    <property type="project" value="UniProtKB-ARBA"/>
</dbReference>
<dbReference type="SUPFAM" id="SSF57501">
    <property type="entry name" value="Cystine-knot cytokines"/>
    <property type="match status" value="1"/>
</dbReference>
<comment type="similarity">
    <text evidence="2">Belongs to the glycoprotein hormones subunit beta family.</text>
</comment>
<dbReference type="GO" id="GO:0005179">
    <property type="term" value="F:hormone activity"/>
    <property type="evidence" value="ECO:0007669"/>
    <property type="project" value="UniProtKB-KW"/>
</dbReference>
<evidence type="ECO:0000256" key="2">
    <source>
        <dbReference type="ARBA" id="ARBA00006552"/>
    </source>
</evidence>
<dbReference type="InterPro" id="IPR029034">
    <property type="entry name" value="Cystine-knot_cytokine"/>
</dbReference>
<dbReference type="FunFam" id="2.10.90.10:FF:000007">
    <property type="entry name" value="Luteinizing hormone beta subunit"/>
    <property type="match status" value="1"/>
</dbReference>
<evidence type="ECO:0000256" key="9">
    <source>
        <dbReference type="ARBA" id="ARBA00042284"/>
    </source>
</evidence>
<keyword evidence="3" id="KW-0964">Secreted</keyword>
<keyword evidence="4" id="KW-0372">Hormone</keyword>
<comment type="caution">
    <text evidence="13">The sequence shown here is derived from an EMBL/GenBank/DDBJ whole genome shotgun (WGS) entry which is preliminary data.</text>
</comment>
<dbReference type="CDD" id="cd00069">
    <property type="entry name" value="GHB_like"/>
    <property type="match status" value="1"/>
</dbReference>
<comment type="subunit">
    <text evidence="7">Heterodimer of a common alpha chain and a unique beta chain which confers biological specificity to thyrotropin, lutropin, follitropin and gonadotropin.</text>
</comment>
<dbReference type="PANTHER" id="PTHR11515">
    <property type="entry name" value="GLYCOPROTEIN HORMONE BETA CHAIN"/>
    <property type="match status" value="1"/>
</dbReference>
<dbReference type="InterPro" id="IPR006208">
    <property type="entry name" value="Glyco_hormone_CN"/>
</dbReference>
<dbReference type="Proteomes" id="UP001152803">
    <property type="component" value="Unassembled WGS sequence"/>
</dbReference>
<name>A0A9Q1DCB2_CONCO</name>
<evidence type="ECO:0000256" key="1">
    <source>
        <dbReference type="ARBA" id="ARBA00004613"/>
    </source>
</evidence>
<sequence length="164" mass="18353">MSCFCPEHHPSSCRVEMALDLSVSILLCLLVGQALTKCAPQNYTLYVERKGCEHCVAVNTTVCSGYCFSRDINVKECGLRPFPWQRACMYRSLAYHTVLLPGCRRDTDPLFSFPVALFCHCSRCNTSTTECLHRVKRFPNPRDTPLCHAKSLSEAAATTPGIEE</sequence>
<reference evidence="13" key="1">
    <citation type="journal article" date="2023" name="Science">
        <title>Genome structures resolve the early diversification of teleost fishes.</title>
        <authorList>
            <person name="Parey E."/>
            <person name="Louis A."/>
            <person name="Montfort J."/>
            <person name="Bouchez O."/>
            <person name="Roques C."/>
            <person name="Iampietro C."/>
            <person name="Lluch J."/>
            <person name="Castinel A."/>
            <person name="Donnadieu C."/>
            <person name="Desvignes T."/>
            <person name="Floi Bucao C."/>
            <person name="Jouanno E."/>
            <person name="Wen M."/>
            <person name="Mejri S."/>
            <person name="Dirks R."/>
            <person name="Jansen H."/>
            <person name="Henkel C."/>
            <person name="Chen W.J."/>
            <person name="Zahm M."/>
            <person name="Cabau C."/>
            <person name="Klopp C."/>
            <person name="Thompson A.W."/>
            <person name="Robinson-Rechavi M."/>
            <person name="Braasch I."/>
            <person name="Lecointre G."/>
            <person name="Bobe J."/>
            <person name="Postlethwait J.H."/>
            <person name="Berthelot C."/>
            <person name="Roest Crollius H."/>
            <person name="Guiguen Y."/>
        </authorList>
    </citation>
    <scope>NUCLEOTIDE SEQUENCE</scope>
    <source>
        <strain evidence="13">Concon-B</strain>
    </source>
</reference>
<feature type="domain" description="Glycoprotein hormone subunit beta" evidence="12">
    <location>
        <begin position="36"/>
        <end position="136"/>
    </location>
</feature>
<dbReference type="InterPro" id="IPR018245">
    <property type="entry name" value="Gonadotropin_bsu_CS"/>
</dbReference>
<keyword evidence="11" id="KW-0732">Signal</keyword>
<evidence type="ECO:0000256" key="5">
    <source>
        <dbReference type="ARBA" id="ARBA00023157"/>
    </source>
</evidence>
<feature type="signal peptide" evidence="11">
    <location>
        <begin position="1"/>
        <end position="36"/>
    </location>
</feature>
<evidence type="ECO:0000313" key="13">
    <source>
        <dbReference type="EMBL" id="KAJ8265780.1"/>
    </source>
</evidence>
<dbReference type="GO" id="GO:0007186">
    <property type="term" value="P:G protein-coupled receptor signaling pathway"/>
    <property type="evidence" value="ECO:0007669"/>
    <property type="project" value="TreeGrafter"/>
</dbReference>
<evidence type="ECO:0000259" key="12">
    <source>
        <dbReference type="Pfam" id="PF00007"/>
    </source>
</evidence>
<keyword evidence="6" id="KW-0325">Glycoprotein</keyword>
<dbReference type="Gene3D" id="2.10.90.10">
    <property type="entry name" value="Cystine-knot cytokines"/>
    <property type="match status" value="1"/>
</dbReference>
<keyword evidence="5" id="KW-1015">Disulfide bond</keyword>
<evidence type="ECO:0000256" key="10">
    <source>
        <dbReference type="ARBA" id="ARBA00042931"/>
    </source>
</evidence>
<dbReference type="AlphaFoldDB" id="A0A9Q1DCB2"/>